<evidence type="ECO:0000259" key="5">
    <source>
        <dbReference type="SMART" id="SM00853"/>
    </source>
</evidence>
<reference evidence="7" key="2">
    <citation type="submission" date="2023-05" db="EMBL/GenBank/DDBJ databases">
        <authorList>
            <consortium name="Lawrence Berkeley National Laboratory"/>
            <person name="Steindorff A."/>
            <person name="Hensen N."/>
            <person name="Bonometti L."/>
            <person name="Westerberg I."/>
            <person name="Brannstrom I.O."/>
            <person name="Guillou S."/>
            <person name="Cros-Aarteil S."/>
            <person name="Calhoun S."/>
            <person name="Haridas S."/>
            <person name="Kuo A."/>
            <person name="Mondo S."/>
            <person name="Pangilinan J."/>
            <person name="Riley R."/>
            <person name="Labutti K."/>
            <person name="Andreopoulos B."/>
            <person name="Lipzen A."/>
            <person name="Chen C."/>
            <person name="Yanf M."/>
            <person name="Daum C."/>
            <person name="Ng V."/>
            <person name="Clum A."/>
            <person name="Ohm R."/>
            <person name="Martin F."/>
            <person name="Silar P."/>
            <person name="Natvig D."/>
            <person name="Lalanne C."/>
            <person name="Gautier V."/>
            <person name="Ament-Velasquez S.L."/>
            <person name="Kruys A."/>
            <person name="Hutchinson M.I."/>
            <person name="Powell A.J."/>
            <person name="Barry K."/>
            <person name="Miller A.N."/>
            <person name="Grigoriev I.V."/>
            <person name="Debuchy R."/>
            <person name="Gladieux P."/>
            <person name="Thoren M.H."/>
            <person name="Johannesson H."/>
        </authorList>
    </citation>
    <scope>NUCLEOTIDE SEQUENCE</scope>
    <source>
        <strain evidence="7">CBS 359.72</strain>
    </source>
</reference>
<dbReference type="InterPro" id="IPR042121">
    <property type="entry name" value="MutL_C_regsub"/>
</dbReference>
<feature type="compositionally biased region" description="Polar residues" evidence="4">
    <location>
        <begin position="374"/>
        <end position="392"/>
    </location>
</feature>
<dbReference type="InterPro" id="IPR013507">
    <property type="entry name" value="DNA_mismatch_S5_2-like"/>
</dbReference>
<dbReference type="NCBIfam" id="TIGR00585">
    <property type="entry name" value="mutl"/>
    <property type="match status" value="1"/>
</dbReference>
<feature type="region of interest" description="Disordered" evidence="4">
    <location>
        <begin position="374"/>
        <end position="460"/>
    </location>
</feature>
<dbReference type="Pfam" id="PF13589">
    <property type="entry name" value="HATPase_c_3"/>
    <property type="match status" value="1"/>
</dbReference>
<keyword evidence="2" id="KW-0227">DNA damage</keyword>
<dbReference type="PANTHER" id="PTHR10073:SF52">
    <property type="entry name" value="MISMATCH REPAIR ENDONUCLEASE PMS2"/>
    <property type="match status" value="1"/>
</dbReference>
<protein>
    <recommendedName>
        <fullName evidence="3">DNA mismatch repair protein PMS1</fullName>
    </recommendedName>
</protein>
<evidence type="ECO:0000256" key="2">
    <source>
        <dbReference type="ARBA" id="ARBA00022763"/>
    </source>
</evidence>
<evidence type="ECO:0000313" key="7">
    <source>
        <dbReference type="EMBL" id="KAK4245776.1"/>
    </source>
</evidence>
<feature type="compositionally biased region" description="Polar residues" evidence="4">
    <location>
        <begin position="400"/>
        <end position="418"/>
    </location>
</feature>
<evidence type="ECO:0000313" key="8">
    <source>
        <dbReference type="Proteomes" id="UP001303647"/>
    </source>
</evidence>
<dbReference type="SMART" id="SM01340">
    <property type="entry name" value="DNA_mis_repair"/>
    <property type="match status" value="1"/>
</dbReference>
<reference evidence="7" key="1">
    <citation type="journal article" date="2023" name="Mol. Phylogenet. Evol.">
        <title>Genome-scale phylogeny and comparative genomics of the fungal order Sordariales.</title>
        <authorList>
            <person name="Hensen N."/>
            <person name="Bonometti L."/>
            <person name="Westerberg I."/>
            <person name="Brannstrom I.O."/>
            <person name="Guillou S."/>
            <person name="Cros-Aarteil S."/>
            <person name="Calhoun S."/>
            <person name="Haridas S."/>
            <person name="Kuo A."/>
            <person name="Mondo S."/>
            <person name="Pangilinan J."/>
            <person name="Riley R."/>
            <person name="LaButti K."/>
            <person name="Andreopoulos B."/>
            <person name="Lipzen A."/>
            <person name="Chen C."/>
            <person name="Yan M."/>
            <person name="Daum C."/>
            <person name="Ng V."/>
            <person name="Clum A."/>
            <person name="Steindorff A."/>
            <person name="Ohm R.A."/>
            <person name="Martin F."/>
            <person name="Silar P."/>
            <person name="Natvig D.O."/>
            <person name="Lalanne C."/>
            <person name="Gautier V."/>
            <person name="Ament-Velasquez S.L."/>
            <person name="Kruys A."/>
            <person name="Hutchinson M.I."/>
            <person name="Powell A.J."/>
            <person name="Barry K."/>
            <person name="Miller A.N."/>
            <person name="Grigoriev I.V."/>
            <person name="Debuchy R."/>
            <person name="Gladieux P."/>
            <person name="Hiltunen Thoren M."/>
            <person name="Johannesson H."/>
        </authorList>
    </citation>
    <scope>NUCLEOTIDE SEQUENCE</scope>
    <source>
        <strain evidence="7">CBS 359.72</strain>
    </source>
</reference>
<feature type="compositionally biased region" description="Basic and acidic residues" evidence="4">
    <location>
        <begin position="742"/>
        <end position="756"/>
    </location>
</feature>
<feature type="compositionally biased region" description="Polar residues" evidence="4">
    <location>
        <begin position="499"/>
        <end position="512"/>
    </location>
</feature>
<dbReference type="InterPro" id="IPR036890">
    <property type="entry name" value="HATPase_C_sf"/>
</dbReference>
<dbReference type="FunFam" id="3.30.230.10:FF:000120">
    <property type="entry name" value="Mismatch repair endonuclease PMS2"/>
    <property type="match status" value="1"/>
</dbReference>
<accession>A0AAN7HDE8</accession>
<proteinExistence type="inferred from homology"/>
<dbReference type="InterPro" id="IPR014762">
    <property type="entry name" value="DNA_mismatch_repair_CS"/>
</dbReference>
<dbReference type="InterPro" id="IPR014721">
    <property type="entry name" value="Ribsml_uS5_D2-typ_fold_subgr"/>
</dbReference>
<dbReference type="PANTHER" id="PTHR10073">
    <property type="entry name" value="DNA MISMATCH REPAIR PROTEIN MLH, PMS, MUTL"/>
    <property type="match status" value="1"/>
</dbReference>
<feature type="compositionally biased region" description="Acidic residues" evidence="4">
    <location>
        <begin position="677"/>
        <end position="698"/>
    </location>
</feature>
<organism evidence="7 8">
    <name type="scientific">Corynascus novoguineensis</name>
    <dbReference type="NCBI Taxonomy" id="1126955"/>
    <lineage>
        <taxon>Eukaryota</taxon>
        <taxon>Fungi</taxon>
        <taxon>Dikarya</taxon>
        <taxon>Ascomycota</taxon>
        <taxon>Pezizomycotina</taxon>
        <taxon>Sordariomycetes</taxon>
        <taxon>Sordariomycetidae</taxon>
        <taxon>Sordariales</taxon>
        <taxon>Chaetomiaceae</taxon>
        <taxon>Corynascus</taxon>
    </lineage>
</organism>
<sequence>MASSATIKAIESNTVHQIQSGQVIVDLCSVAKELVENSIDAGATAIEVRFKNQGLDSIEVQDNGSGIASHNYESVALKHYTSKLASYDDLSELQTFGFRGEALSSLCALSRLAVVTCTQQDVPRATRLEFETSGKLKNTSVVSGQRGTTVIVEDLFRSLPVRRRELERNIKREWNKVVSLLNQYACVQSGVKFTVSQQPTKGKRMILFSTKGNPTTRENIINVFGVKTMNALVLMDLKLELKPTAGPLNRGKARGGSSATEVRVYGHVSRPSHGEGRQTPDRQMFFVNGRPCGLPQFAKVFNEVYRLYNASQSPFIFADIQLDTHLYDVNVSPDKRTILLHDQGQMLDNLRESLIELFETQDVTIPMSHAQALKQTPFKTASGRSRTPTSAQAGRMASIVDSQRSAEPTSPVRLQQLTEKNDQEELSDAPDDDENVVRPEAKEEQRTKKRVSSTATVSPEAATVLSRWLAKGGANSERSASASTAQKQASIASDDDTGSRSASPSDDGSQRGTVVERRPCEEVEVDASSDHQVPLPEAALRSTPLNDNACSEETQCQERRREPDPPVAAIAPPSQLPAPRAVSAGATARPFKRSSQEVATITIGDHTVTSLIGNPAKRTKVDEPPRSPKMTAIGRAGKKGAPLPSFGGRLSQLFSASAQPSDAPIDGVKVAAQEMYGDVDETSGEVEEDGGGEGEEDSLFVPQSELALAESEYGQEEELELSDRGQTEDVGSDGDDDAPLESVEHSPSHHDDHPADDFDDMDEDEREAQVHEKTQQMIEPAAVAAAAAAAAAVESTEEGEKRSQLFVKGRSKRKDMTLNLVQQVKTSRDDIQRRIAALTRHLPPPRPTASPTASSDGLEAEDAEEKLSLKVSKSDFAKMRIVGQFNLGFVLAVREAAASTKDDLSGGADDELFIIDQHASDEKYNFERLQATTTVQSQRLVQPKTLELTALEEEIILEHLPALERNGFLAHVDTSGTRPVGSRVQLLSLPLSRETTFSLADLEELLFLLADNPTSSASTVPRPSKVRKMFAMRACRSSIMIGKALSRRQMEMVVRHMGEMEKPWNCPHGRPTMRHLCGLGTWDGRGWIEDEEGTDWAGWLREKREENDE</sequence>
<evidence type="ECO:0000259" key="6">
    <source>
        <dbReference type="SMART" id="SM01340"/>
    </source>
</evidence>
<evidence type="ECO:0000256" key="4">
    <source>
        <dbReference type="SAM" id="MobiDB-lite"/>
    </source>
</evidence>
<feature type="compositionally biased region" description="Acidic residues" evidence="4">
    <location>
        <begin position="422"/>
        <end position="434"/>
    </location>
</feature>
<keyword evidence="8" id="KW-1185">Reference proteome</keyword>
<dbReference type="GO" id="GO:0000710">
    <property type="term" value="P:meiotic mismatch repair"/>
    <property type="evidence" value="ECO:0007669"/>
    <property type="project" value="UniProtKB-ARBA"/>
</dbReference>
<feature type="compositionally biased region" description="Acidic residues" evidence="4">
    <location>
        <begin position="730"/>
        <end position="739"/>
    </location>
</feature>
<dbReference type="SUPFAM" id="SSF118116">
    <property type="entry name" value="DNA mismatch repair protein MutL"/>
    <property type="match status" value="1"/>
</dbReference>
<dbReference type="GO" id="GO:0032389">
    <property type="term" value="C:MutLalpha complex"/>
    <property type="evidence" value="ECO:0007669"/>
    <property type="project" value="TreeGrafter"/>
</dbReference>
<dbReference type="FunFam" id="3.30.1370.100:FF:000001">
    <property type="entry name" value="Mismatch repair endonuclease pms1, putative"/>
    <property type="match status" value="1"/>
</dbReference>
<dbReference type="SUPFAM" id="SSF54211">
    <property type="entry name" value="Ribosomal protein S5 domain 2-like"/>
    <property type="match status" value="1"/>
</dbReference>
<evidence type="ECO:0000256" key="1">
    <source>
        <dbReference type="ARBA" id="ARBA00006082"/>
    </source>
</evidence>
<comment type="caution">
    <text evidence="7">The sequence shown here is derived from an EMBL/GenBank/DDBJ whole genome shotgun (WGS) entry which is preliminary data.</text>
</comment>
<dbReference type="SUPFAM" id="SSF55874">
    <property type="entry name" value="ATPase domain of HSP90 chaperone/DNA topoisomerase II/histidine kinase"/>
    <property type="match status" value="1"/>
</dbReference>
<feature type="region of interest" description="Disordered" evidence="4">
    <location>
        <begin position="609"/>
        <end position="782"/>
    </location>
</feature>
<feature type="compositionally biased region" description="Basic and acidic residues" evidence="4">
    <location>
        <begin position="435"/>
        <end position="446"/>
    </location>
</feature>
<dbReference type="CDD" id="cd03484">
    <property type="entry name" value="MutL_Trans_hPMS_2_like"/>
    <property type="match status" value="1"/>
</dbReference>
<feature type="region of interest" description="Disordered" evidence="4">
    <location>
        <begin position="474"/>
        <end position="596"/>
    </location>
</feature>
<dbReference type="GO" id="GO:0016887">
    <property type="term" value="F:ATP hydrolysis activity"/>
    <property type="evidence" value="ECO:0007669"/>
    <property type="project" value="InterPro"/>
</dbReference>
<dbReference type="Gene3D" id="3.30.1370.100">
    <property type="entry name" value="MutL, C-terminal domain, regulatory subdomain"/>
    <property type="match status" value="1"/>
</dbReference>
<dbReference type="GO" id="GO:0140664">
    <property type="term" value="F:ATP-dependent DNA damage sensor activity"/>
    <property type="evidence" value="ECO:0007669"/>
    <property type="project" value="InterPro"/>
</dbReference>
<gene>
    <name evidence="7" type="ORF">C7999DRAFT_16052</name>
</gene>
<dbReference type="GO" id="GO:0005524">
    <property type="term" value="F:ATP binding"/>
    <property type="evidence" value="ECO:0007669"/>
    <property type="project" value="InterPro"/>
</dbReference>
<dbReference type="InterPro" id="IPR002099">
    <property type="entry name" value="MutL/Mlh/PMS"/>
</dbReference>
<feature type="domain" description="DNA mismatch repair protein S5" evidence="6">
    <location>
        <begin position="220"/>
        <end position="359"/>
    </location>
</feature>
<dbReference type="GO" id="GO:0030983">
    <property type="term" value="F:mismatched DNA binding"/>
    <property type="evidence" value="ECO:0007669"/>
    <property type="project" value="InterPro"/>
</dbReference>
<dbReference type="SMART" id="SM00853">
    <property type="entry name" value="MutL_C"/>
    <property type="match status" value="1"/>
</dbReference>
<comment type="similarity">
    <text evidence="1">Belongs to the DNA mismatch repair MutL/HexB family.</text>
</comment>
<dbReference type="Proteomes" id="UP001303647">
    <property type="component" value="Unassembled WGS sequence"/>
</dbReference>
<dbReference type="FunFam" id="3.30.565.10:FF:000014">
    <property type="entry name" value="Mismatch repair endonuclease pms1, putative"/>
    <property type="match status" value="1"/>
</dbReference>
<feature type="domain" description="MutL C-terminal dimerisation" evidence="5">
    <location>
        <begin position="881"/>
        <end position="1045"/>
    </location>
</feature>
<dbReference type="Pfam" id="PF08676">
    <property type="entry name" value="MutL_C"/>
    <property type="match status" value="1"/>
</dbReference>
<evidence type="ECO:0000256" key="3">
    <source>
        <dbReference type="ARBA" id="ARBA00070941"/>
    </source>
</evidence>
<dbReference type="Gene3D" id="3.30.565.10">
    <property type="entry name" value="Histidine kinase-like ATPase, C-terminal domain"/>
    <property type="match status" value="1"/>
</dbReference>
<dbReference type="EMBL" id="MU857691">
    <property type="protein sequence ID" value="KAK4245776.1"/>
    <property type="molecule type" value="Genomic_DNA"/>
</dbReference>
<dbReference type="InterPro" id="IPR014790">
    <property type="entry name" value="MutL_C"/>
</dbReference>
<dbReference type="InterPro" id="IPR042120">
    <property type="entry name" value="MutL_C_dimsub"/>
</dbReference>
<feature type="compositionally biased region" description="Polar residues" evidence="4">
    <location>
        <begin position="543"/>
        <end position="554"/>
    </location>
</feature>
<feature type="region of interest" description="Disordered" evidence="4">
    <location>
        <begin position="838"/>
        <end position="861"/>
    </location>
</feature>
<dbReference type="CDD" id="cd16926">
    <property type="entry name" value="HATPase_MutL-MLH-PMS-like"/>
    <property type="match status" value="1"/>
</dbReference>
<dbReference type="InterPro" id="IPR020568">
    <property type="entry name" value="Ribosomal_Su5_D2-typ_SF"/>
</dbReference>
<feature type="compositionally biased region" description="Low complexity" evidence="4">
    <location>
        <begin position="479"/>
        <end position="492"/>
    </location>
</feature>
<dbReference type="Pfam" id="PF01119">
    <property type="entry name" value="DNA_mis_repair"/>
    <property type="match status" value="1"/>
</dbReference>
<name>A0AAN7HDE8_9PEZI</name>
<dbReference type="InterPro" id="IPR038973">
    <property type="entry name" value="MutL/Mlh/Pms-like"/>
</dbReference>
<dbReference type="AlphaFoldDB" id="A0AAN7HDE8"/>
<dbReference type="Gene3D" id="3.30.1540.20">
    <property type="entry name" value="MutL, C-terminal domain, dimerisation subdomain"/>
    <property type="match status" value="1"/>
</dbReference>
<dbReference type="PROSITE" id="PS00058">
    <property type="entry name" value="DNA_MISMATCH_REPAIR_1"/>
    <property type="match status" value="1"/>
</dbReference>
<dbReference type="InterPro" id="IPR037198">
    <property type="entry name" value="MutL_C_sf"/>
</dbReference>
<feature type="compositionally biased region" description="Acidic residues" evidence="4">
    <location>
        <begin position="757"/>
        <end position="766"/>
    </location>
</feature>
<dbReference type="Gene3D" id="3.30.230.10">
    <property type="match status" value="1"/>
</dbReference>